<gene>
    <name evidence="5 9" type="primary">mutL</name>
    <name evidence="9" type="ORF">GV64_03890</name>
</gene>
<dbReference type="PANTHER" id="PTHR10073:SF12">
    <property type="entry name" value="DNA MISMATCH REPAIR PROTEIN MLH1"/>
    <property type="match status" value="1"/>
</dbReference>
<dbReference type="InterPro" id="IPR013507">
    <property type="entry name" value="DNA_mismatch_S5_2-like"/>
</dbReference>
<dbReference type="InterPro" id="IPR042120">
    <property type="entry name" value="MutL_C_dimsub"/>
</dbReference>
<feature type="domain" description="DNA mismatch repair protein S5" evidence="8">
    <location>
        <begin position="213"/>
        <end position="331"/>
    </location>
</feature>
<dbReference type="Pfam" id="PF01119">
    <property type="entry name" value="DNA_mis_repair"/>
    <property type="match status" value="1"/>
</dbReference>
<dbReference type="InterPro" id="IPR014762">
    <property type="entry name" value="DNA_mismatch_repair_CS"/>
</dbReference>
<feature type="domain" description="MutL C-terminal dimerisation" evidence="7">
    <location>
        <begin position="466"/>
        <end position="609"/>
    </location>
</feature>
<evidence type="ECO:0000256" key="5">
    <source>
        <dbReference type="HAMAP-Rule" id="MF_00149"/>
    </source>
</evidence>
<comment type="function">
    <text evidence="5">This protein is involved in the repair of mismatches in DNA. It is required for dam-dependent methyl-directed DNA mismatch repair. May act as a 'molecular matchmaker', a protein that promotes the formation of a stable complex between two or more DNA-binding proteins in an ATP-dependent manner without itself being part of a final effector complex.</text>
</comment>
<dbReference type="Gene3D" id="3.30.1540.20">
    <property type="entry name" value="MutL, C-terminal domain, dimerisation subdomain"/>
    <property type="match status" value="1"/>
</dbReference>
<keyword evidence="4 5" id="KW-0234">DNA repair</keyword>
<dbReference type="GO" id="GO:0005524">
    <property type="term" value="F:ATP binding"/>
    <property type="evidence" value="ECO:0007669"/>
    <property type="project" value="InterPro"/>
</dbReference>
<dbReference type="Pfam" id="PF08676">
    <property type="entry name" value="MutL_C"/>
    <property type="match status" value="1"/>
</dbReference>
<accession>A0A081K774</accession>
<sequence length="653" mass="72358">MKPIRLLDNRLANQIAAGEVVERPASVVKELLENSIDAGAKRLTVEVENGGVKLIRIRDDGYGIPKDELALALSRHATSKISELEDLEGVATLGFRGEALASISSVSRLTLTSNVEEQESGWQARVEGRDMEAQVMPAPHPVGTTIEVKDLFFNTPARRKFLRTEKTEFSHLEEVVKRLALSRFDVGFTLRHNQRSIHQLRPASTQAEKDRRVAALCGPKFIENAVIIDVEVSGLKLYGWVGLPTFSRSSADLQYFFVNGRVIRDKLVGHAVRQAYRDVLYGGRHPTFVLYLELDPALVDVNVHPTKHEVRFRDGRTVHNFLFSTLNRALGEVRPEDQLLPTTLTHPSQPQTSGIDAGEFQGQETIRLSSSPASSSGGFSGGNNGSGFSDRRSSLSEAPSQGQVKRQIEAYSQLYAGAAEPVASSSAIASAMGDDSVQEVVTQFSPQPAPESLPENDSLTPPLGYAIAQLKGIYILSENDQGMILVDMHAAHERITYERMKQSYQGQGVRAQPLLVPKSVSVSEREADCAEEHREYFSRLGLTLERMGPETLLVRQIPVMLQNADVEKLLRDVLSDLMQHGTSDRIEAHINEILATMACHGSVRANRKLSIEEMNALLRDMEHTERSGQCNHGRPTWTMLTMDQLDKLFLRGR</sequence>
<dbReference type="SMART" id="SM01340">
    <property type="entry name" value="DNA_mis_repair"/>
    <property type="match status" value="1"/>
</dbReference>
<dbReference type="InterPro" id="IPR014721">
    <property type="entry name" value="Ribsml_uS5_D2-typ_fold_subgr"/>
</dbReference>
<evidence type="ECO:0000256" key="3">
    <source>
        <dbReference type="ARBA" id="ARBA00022763"/>
    </source>
</evidence>
<dbReference type="NCBIfam" id="NF000949">
    <property type="entry name" value="PRK00095.1-2"/>
    <property type="match status" value="1"/>
</dbReference>
<dbReference type="GO" id="GO:0016887">
    <property type="term" value="F:ATP hydrolysis activity"/>
    <property type="evidence" value="ECO:0007669"/>
    <property type="project" value="InterPro"/>
</dbReference>
<dbReference type="InterPro" id="IPR014790">
    <property type="entry name" value="MutL_C"/>
</dbReference>
<dbReference type="STRING" id="305900.GV64_03890"/>
<dbReference type="CDD" id="cd16926">
    <property type="entry name" value="HATPase_MutL-MLH-PMS-like"/>
    <property type="match status" value="1"/>
</dbReference>
<dbReference type="InterPro" id="IPR036890">
    <property type="entry name" value="HATPase_C_sf"/>
</dbReference>
<name>A0A081K774_9GAMM</name>
<keyword evidence="10" id="KW-1185">Reference proteome</keyword>
<dbReference type="FunFam" id="3.30.230.10:FF:000013">
    <property type="entry name" value="DNA mismatch repair endonuclease MutL"/>
    <property type="match status" value="1"/>
</dbReference>
<dbReference type="InterPro" id="IPR020667">
    <property type="entry name" value="DNA_mismatch_repair_MutL"/>
</dbReference>
<dbReference type="SUPFAM" id="SSF118116">
    <property type="entry name" value="DNA mismatch repair protein MutL"/>
    <property type="match status" value="1"/>
</dbReference>
<dbReference type="CDD" id="cd03482">
    <property type="entry name" value="MutL_Trans_MutL"/>
    <property type="match status" value="1"/>
</dbReference>
<dbReference type="FunFam" id="3.30.565.10:FF:000003">
    <property type="entry name" value="DNA mismatch repair endonuclease MutL"/>
    <property type="match status" value="1"/>
</dbReference>
<dbReference type="RefSeq" id="WP_020584274.1">
    <property type="nucleotide sequence ID" value="NZ_JOJP01000001.1"/>
</dbReference>
<dbReference type="InterPro" id="IPR002099">
    <property type="entry name" value="MutL/Mlh/PMS"/>
</dbReference>
<dbReference type="AlphaFoldDB" id="A0A081K774"/>
<dbReference type="Gene3D" id="3.30.565.10">
    <property type="entry name" value="Histidine kinase-like ATPase, C-terminal domain"/>
    <property type="match status" value="1"/>
</dbReference>
<evidence type="ECO:0000313" key="9">
    <source>
        <dbReference type="EMBL" id="KEI70000.1"/>
    </source>
</evidence>
<comment type="caution">
    <text evidence="9">The sequence shown here is derived from an EMBL/GenBank/DDBJ whole genome shotgun (WGS) entry which is preliminary data.</text>
</comment>
<dbReference type="Proteomes" id="UP000027997">
    <property type="component" value="Unassembled WGS sequence"/>
</dbReference>
<dbReference type="InterPro" id="IPR020568">
    <property type="entry name" value="Ribosomal_Su5_D2-typ_SF"/>
</dbReference>
<dbReference type="InterPro" id="IPR038973">
    <property type="entry name" value="MutL/Mlh/Pms-like"/>
</dbReference>
<dbReference type="GO" id="GO:0032300">
    <property type="term" value="C:mismatch repair complex"/>
    <property type="evidence" value="ECO:0007669"/>
    <property type="project" value="InterPro"/>
</dbReference>
<evidence type="ECO:0000313" key="10">
    <source>
        <dbReference type="Proteomes" id="UP000027997"/>
    </source>
</evidence>
<keyword evidence="3 5" id="KW-0227">DNA damage</keyword>
<dbReference type="InterPro" id="IPR042121">
    <property type="entry name" value="MutL_C_regsub"/>
</dbReference>
<dbReference type="Pfam" id="PF13589">
    <property type="entry name" value="HATPase_c_3"/>
    <property type="match status" value="1"/>
</dbReference>
<dbReference type="eggNOG" id="COG0323">
    <property type="taxonomic scope" value="Bacteria"/>
</dbReference>
<dbReference type="PANTHER" id="PTHR10073">
    <property type="entry name" value="DNA MISMATCH REPAIR PROTEIN MLH, PMS, MUTL"/>
    <property type="match status" value="1"/>
</dbReference>
<dbReference type="HAMAP" id="MF_00149">
    <property type="entry name" value="DNA_mis_repair"/>
    <property type="match status" value="1"/>
</dbReference>
<evidence type="ECO:0000256" key="6">
    <source>
        <dbReference type="SAM" id="MobiDB-lite"/>
    </source>
</evidence>
<dbReference type="SMART" id="SM00853">
    <property type="entry name" value="MutL_C"/>
    <property type="match status" value="1"/>
</dbReference>
<dbReference type="SUPFAM" id="SSF54211">
    <property type="entry name" value="Ribosomal protein S5 domain 2-like"/>
    <property type="match status" value="1"/>
</dbReference>
<dbReference type="Gene3D" id="3.30.1370.100">
    <property type="entry name" value="MutL, C-terminal domain, regulatory subdomain"/>
    <property type="match status" value="1"/>
</dbReference>
<dbReference type="Gene3D" id="3.30.230.10">
    <property type="match status" value="1"/>
</dbReference>
<dbReference type="GO" id="GO:0140664">
    <property type="term" value="F:ATP-dependent DNA damage sensor activity"/>
    <property type="evidence" value="ECO:0007669"/>
    <property type="project" value="InterPro"/>
</dbReference>
<evidence type="ECO:0000256" key="4">
    <source>
        <dbReference type="ARBA" id="ARBA00023204"/>
    </source>
</evidence>
<dbReference type="InterPro" id="IPR037198">
    <property type="entry name" value="MutL_C_sf"/>
</dbReference>
<evidence type="ECO:0000256" key="1">
    <source>
        <dbReference type="ARBA" id="ARBA00006082"/>
    </source>
</evidence>
<dbReference type="EMBL" id="JOJP01000001">
    <property type="protein sequence ID" value="KEI70000.1"/>
    <property type="molecule type" value="Genomic_DNA"/>
</dbReference>
<evidence type="ECO:0000256" key="2">
    <source>
        <dbReference type="ARBA" id="ARBA00021975"/>
    </source>
</evidence>
<organism evidence="9 10">
    <name type="scientific">Endozoicomonas elysicola</name>
    <dbReference type="NCBI Taxonomy" id="305900"/>
    <lineage>
        <taxon>Bacteria</taxon>
        <taxon>Pseudomonadati</taxon>
        <taxon>Pseudomonadota</taxon>
        <taxon>Gammaproteobacteria</taxon>
        <taxon>Oceanospirillales</taxon>
        <taxon>Endozoicomonadaceae</taxon>
        <taxon>Endozoicomonas</taxon>
    </lineage>
</organism>
<dbReference type="GO" id="GO:0030983">
    <property type="term" value="F:mismatched DNA binding"/>
    <property type="evidence" value="ECO:0007669"/>
    <property type="project" value="InterPro"/>
</dbReference>
<feature type="region of interest" description="Disordered" evidence="6">
    <location>
        <begin position="368"/>
        <end position="403"/>
    </location>
</feature>
<evidence type="ECO:0000259" key="7">
    <source>
        <dbReference type="SMART" id="SM00853"/>
    </source>
</evidence>
<evidence type="ECO:0000259" key="8">
    <source>
        <dbReference type="SMART" id="SM01340"/>
    </source>
</evidence>
<comment type="similarity">
    <text evidence="1 5">Belongs to the DNA mismatch repair MutL/HexB family.</text>
</comment>
<dbReference type="SUPFAM" id="SSF55874">
    <property type="entry name" value="ATPase domain of HSP90 chaperone/DNA topoisomerase II/histidine kinase"/>
    <property type="match status" value="1"/>
</dbReference>
<dbReference type="PROSITE" id="PS00058">
    <property type="entry name" value="DNA_MISMATCH_REPAIR_1"/>
    <property type="match status" value="1"/>
</dbReference>
<protein>
    <recommendedName>
        <fullName evidence="2 5">DNA mismatch repair protein MutL</fullName>
    </recommendedName>
</protein>
<reference evidence="9 10" key="1">
    <citation type="submission" date="2014-06" db="EMBL/GenBank/DDBJ databases">
        <title>Whole Genome Sequences of Three Symbiotic Endozoicomonas Bacteria.</title>
        <authorList>
            <person name="Neave M.J."/>
            <person name="Apprill A."/>
            <person name="Voolstra C.R."/>
        </authorList>
    </citation>
    <scope>NUCLEOTIDE SEQUENCE [LARGE SCALE GENOMIC DNA]</scope>
    <source>
        <strain evidence="9 10">DSM 22380</strain>
    </source>
</reference>
<dbReference type="GO" id="GO:0006298">
    <property type="term" value="P:mismatch repair"/>
    <property type="evidence" value="ECO:0007669"/>
    <property type="project" value="UniProtKB-UniRule"/>
</dbReference>
<proteinExistence type="inferred from homology"/>
<dbReference type="NCBIfam" id="TIGR00585">
    <property type="entry name" value="mutl"/>
    <property type="match status" value="1"/>
</dbReference>